<sequence length="72" mass="8005">MGNFRKLAELFRQDKVAGIKPERKIDAFMKAAAMEARETNLVTDYVLKIFGLDICADTIIGNETRRGISGGE</sequence>
<accession>A0AAD3TJ58</accession>
<dbReference type="PANTHER" id="PTHR19241">
    <property type="entry name" value="ATP-BINDING CASSETTE TRANSPORTER"/>
    <property type="match status" value="1"/>
</dbReference>
<organism evidence="2 3">
    <name type="scientific">Nepenthes gracilis</name>
    <name type="common">Slender pitcher plant</name>
    <dbReference type="NCBI Taxonomy" id="150966"/>
    <lineage>
        <taxon>Eukaryota</taxon>
        <taxon>Viridiplantae</taxon>
        <taxon>Streptophyta</taxon>
        <taxon>Embryophyta</taxon>
        <taxon>Tracheophyta</taxon>
        <taxon>Spermatophyta</taxon>
        <taxon>Magnoliopsida</taxon>
        <taxon>eudicotyledons</taxon>
        <taxon>Gunneridae</taxon>
        <taxon>Pentapetalae</taxon>
        <taxon>Caryophyllales</taxon>
        <taxon>Nepenthaceae</taxon>
        <taxon>Nepenthes</taxon>
    </lineage>
</organism>
<dbReference type="Proteomes" id="UP001279734">
    <property type="component" value="Unassembled WGS sequence"/>
</dbReference>
<evidence type="ECO:0000313" key="2">
    <source>
        <dbReference type="EMBL" id="GMH30159.1"/>
    </source>
</evidence>
<comment type="caution">
    <text evidence="2">The sequence shown here is derived from an EMBL/GenBank/DDBJ whole genome shotgun (WGS) entry which is preliminary data.</text>
</comment>
<keyword evidence="1" id="KW-0813">Transport</keyword>
<dbReference type="AlphaFoldDB" id="A0AAD3TJ58"/>
<keyword evidence="3" id="KW-1185">Reference proteome</keyword>
<evidence type="ECO:0000313" key="3">
    <source>
        <dbReference type="Proteomes" id="UP001279734"/>
    </source>
</evidence>
<evidence type="ECO:0000256" key="1">
    <source>
        <dbReference type="ARBA" id="ARBA00022448"/>
    </source>
</evidence>
<dbReference type="EMBL" id="BSYO01000037">
    <property type="protein sequence ID" value="GMH30159.1"/>
    <property type="molecule type" value="Genomic_DNA"/>
</dbReference>
<protein>
    <submittedName>
        <fullName evidence="2">Uncharacterized protein</fullName>
    </submittedName>
</protein>
<name>A0AAD3TJ58_NEPGR</name>
<gene>
    <name evidence="2" type="ORF">Nepgr_032002</name>
</gene>
<reference evidence="2" key="1">
    <citation type="submission" date="2023-05" db="EMBL/GenBank/DDBJ databases">
        <title>Nepenthes gracilis genome sequencing.</title>
        <authorList>
            <person name="Fukushima K."/>
        </authorList>
    </citation>
    <scope>NUCLEOTIDE SEQUENCE</scope>
    <source>
        <strain evidence="2">SING2019-196</strain>
    </source>
</reference>
<proteinExistence type="predicted"/>